<reference evidence="12" key="1">
    <citation type="submission" date="2022-11" db="EMBL/GenBank/DDBJ databases">
        <title>Minimal conservation of predation-associated metabolite biosynthetic gene clusters underscores biosynthetic potential of Myxococcota including descriptions for ten novel species: Archangium lansinium sp. nov., Myxococcus landrumus sp. nov., Nannocystis bai.</title>
        <authorList>
            <person name="Ahearne A."/>
            <person name="Stevens C."/>
            <person name="Phillips K."/>
        </authorList>
    </citation>
    <scope>NUCLEOTIDE SEQUENCE</scope>
    <source>
        <strain evidence="12">Na p29</strain>
    </source>
</reference>
<evidence type="ECO:0000256" key="6">
    <source>
        <dbReference type="ARBA" id="ARBA00047899"/>
    </source>
</evidence>
<feature type="compositionally biased region" description="Basic residues" evidence="9">
    <location>
        <begin position="441"/>
        <end position="456"/>
    </location>
</feature>
<evidence type="ECO:0000256" key="9">
    <source>
        <dbReference type="SAM" id="MobiDB-lite"/>
    </source>
</evidence>
<feature type="domain" description="Protein kinase" evidence="11">
    <location>
        <begin position="15"/>
        <end position="290"/>
    </location>
</feature>
<evidence type="ECO:0000256" key="1">
    <source>
        <dbReference type="ARBA" id="ARBA00022527"/>
    </source>
</evidence>
<feature type="compositionally biased region" description="Basic and acidic residues" evidence="9">
    <location>
        <begin position="418"/>
        <end position="432"/>
    </location>
</feature>
<organism evidence="12 13">
    <name type="scientific">Nannocystis pusilla</name>
    <dbReference type="NCBI Taxonomy" id="889268"/>
    <lineage>
        <taxon>Bacteria</taxon>
        <taxon>Pseudomonadati</taxon>
        <taxon>Myxococcota</taxon>
        <taxon>Polyangia</taxon>
        <taxon>Nannocystales</taxon>
        <taxon>Nannocystaceae</taxon>
        <taxon>Nannocystis</taxon>
    </lineage>
</organism>
<dbReference type="AlphaFoldDB" id="A0A9X3J1S4"/>
<evidence type="ECO:0000256" key="8">
    <source>
        <dbReference type="PROSITE-ProRule" id="PRU10141"/>
    </source>
</evidence>
<keyword evidence="4 12" id="KW-0418">Kinase</keyword>
<feature type="binding site" evidence="8">
    <location>
        <position position="44"/>
    </location>
    <ligand>
        <name>ATP</name>
        <dbReference type="ChEBI" id="CHEBI:30616"/>
    </ligand>
</feature>
<dbReference type="Pfam" id="PF00069">
    <property type="entry name" value="Pkinase"/>
    <property type="match status" value="1"/>
</dbReference>
<dbReference type="PROSITE" id="PS50011">
    <property type="entry name" value="PROTEIN_KINASE_DOM"/>
    <property type="match status" value="1"/>
</dbReference>
<dbReference type="InterPro" id="IPR011009">
    <property type="entry name" value="Kinase-like_dom_sf"/>
</dbReference>
<dbReference type="SUPFAM" id="SSF56112">
    <property type="entry name" value="Protein kinase-like (PK-like)"/>
    <property type="match status" value="1"/>
</dbReference>
<dbReference type="RefSeq" id="WP_267776688.1">
    <property type="nucleotide sequence ID" value="NZ_JAPNKE010000002.1"/>
</dbReference>
<comment type="catalytic activity">
    <reaction evidence="6">
        <text>L-threonyl-[protein] + ATP = O-phospho-L-threonyl-[protein] + ADP + H(+)</text>
        <dbReference type="Rhea" id="RHEA:46608"/>
        <dbReference type="Rhea" id="RHEA-COMP:11060"/>
        <dbReference type="Rhea" id="RHEA-COMP:11605"/>
        <dbReference type="ChEBI" id="CHEBI:15378"/>
        <dbReference type="ChEBI" id="CHEBI:30013"/>
        <dbReference type="ChEBI" id="CHEBI:30616"/>
        <dbReference type="ChEBI" id="CHEBI:61977"/>
        <dbReference type="ChEBI" id="CHEBI:456216"/>
        <dbReference type="EC" id="2.7.11.1"/>
    </reaction>
</comment>
<evidence type="ECO:0000256" key="7">
    <source>
        <dbReference type="ARBA" id="ARBA00048679"/>
    </source>
</evidence>
<dbReference type="PANTHER" id="PTHR43289">
    <property type="entry name" value="MITOGEN-ACTIVATED PROTEIN KINASE KINASE KINASE 20-RELATED"/>
    <property type="match status" value="1"/>
</dbReference>
<dbReference type="InterPro" id="IPR008271">
    <property type="entry name" value="Ser/Thr_kinase_AS"/>
</dbReference>
<dbReference type="SMART" id="SM00220">
    <property type="entry name" value="S_TKc"/>
    <property type="match status" value="1"/>
</dbReference>
<sequence>MIIADFSGQTLGGRYRLVARIGHGGMATVYEAVDTQIDKPVAVKVLHPQFAVADDYMARFRQEAFAAAKIRHPNLVDVTDFGIDEGRAYLVMELLEGESLSARIEREPGPMRWAEAVTIMTQVCDAVAHTHDHGLIHRDIKPGNIFLVTQPGRPGVAMAKLLDLGIAKVLRDASSMRPMAPETRLTQGTPGTPEYMSPEQALGLEIDHRIDIYAIGVTLYRMLTGFLPFQSQNSVYEVQRKHIELPPPPLFVLAPEARIPPSIQEIVLRALAKRPDERQASAWELGEELFVAHEAETGRASRSPSAREEQTMRHFRRKDEASPGGAQRLLVACMALGGLLIAGTVFMVLSLFELPFVKDMAGVREPEPSAVKDVGELGSGKYEDTGSQAIDGQPGVVDAPVEKTTVAPETPAPQPEEPQERGPEVDDRHVEARNPLTGRGRMARPRPPRMTRSSKS</sequence>
<dbReference type="GO" id="GO:0005524">
    <property type="term" value="F:ATP binding"/>
    <property type="evidence" value="ECO:0007669"/>
    <property type="project" value="UniProtKB-UniRule"/>
</dbReference>
<keyword evidence="3 8" id="KW-0547">Nucleotide-binding</keyword>
<evidence type="ECO:0000256" key="2">
    <source>
        <dbReference type="ARBA" id="ARBA00022679"/>
    </source>
</evidence>
<proteinExistence type="predicted"/>
<evidence type="ECO:0000259" key="11">
    <source>
        <dbReference type="PROSITE" id="PS50011"/>
    </source>
</evidence>
<protein>
    <submittedName>
        <fullName evidence="12">Serine/threonine-protein kinase</fullName>
    </submittedName>
</protein>
<feature type="transmembrane region" description="Helical" evidence="10">
    <location>
        <begin position="329"/>
        <end position="352"/>
    </location>
</feature>
<gene>
    <name evidence="12" type="ORF">OV079_47380</name>
</gene>
<dbReference type="FunFam" id="3.30.200.20:FF:000035">
    <property type="entry name" value="Serine/threonine protein kinase Stk1"/>
    <property type="match status" value="1"/>
</dbReference>
<keyword evidence="10" id="KW-1133">Transmembrane helix</keyword>
<accession>A0A9X3J1S4</accession>
<keyword evidence="2" id="KW-0808">Transferase</keyword>
<dbReference type="PROSITE" id="PS00107">
    <property type="entry name" value="PROTEIN_KINASE_ATP"/>
    <property type="match status" value="1"/>
</dbReference>
<dbReference type="InterPro" id="IPR000719">
    <property type="entry name" value="Prot_kinase_dom"/>
</dbReference>
<name>A0A9X3J1S4_9BACT</name>
<dbReference type="InterPro" id="IPR017441">
    <property type="entry name" value="Protein_kinase_ATP_BS"/>
</dbReference>
<comment type="caution">
    <text evidence="12">The sequence shown here is derived from an EMBL/GenBank/DDBJ whole genome shotgun (WGS) entry which is preliminary data.</text>
</comment>
<keyword evidence="10" id="KW-0472">Membrane</keyword>
<dbReference type="GO" id="GO:0004674">
    <property type="term" value="F:protein serine/threonine kinase activity"/>
    <property type="evidence" value="ECO:0007669"/>
    <property type="project" value="UniProtKB-KW"/>
</dbReference>
<dbReference type="Proteomes" id="UP001150924">
    <property type="component" value="Unassembled WGS sequence"/>
</dbReference>
<evidence type="ECO:0000256" key="3">
    <source>
        <dbReference type="ARBA" id="ARBA00022741"/>
    </source>
</evidence>
<feature type="region of interest" description="Disordered" evidence="9">
    <location>
        <begin position="368"/>
        <end position="456"/>
    </location>
</feature>
<dbReference type="Gene3D" id="3.30.200.20">
    <property type="entry name" value="Phosphorylase Kinase, domain 1"/>
    <property type="match status" value="1"/>
</dbReference>
<dbReference type="PANTHER" id="PTHR43289:SF34">
    <property type="entry name" value="SERINE_THREONINE-PROTEIN KINASE YBDM-RELATED"/>
    <property type="match status" value="1"/>
</dbReference>
<dbReference type="CDD" id="cd14014">
    <property type="entry name" value="STKc_PknB_like"/>
    <property type="match status" value="1"/>
</dbReference>
<comment type="catalytic activity">
    <reaction evidence="7">
        <text>L-seryl-[protein] + ATP = O-phospho-L-seryl-[protein] + ADP + H(+)</text>
        <dbReference type="Rhea" id="RHEA:17989"/>
        <dbReference type="Rhea" id="RHEA-COMP:9863"/>
        <dbReference type="Rhea" id="RHEA-COMP:11604"/>
        <dbReference type="ChEBI" id="CHEBI:15378"/>
        <dbReference type="ChEBI" id="CHEBI:29999"/>
        <dbReference type="ChEBI" id="CHEBI:30616"/>
        <dbReference type="ChEBI" id="CHEBI:83421"/>
        <dbReference type="ChEBI" id="CHEBI:456216"/>
        <dbReference type="EC" id="2.7.11.1"/>
    </reaction>
</comment>
<keyword evidence="10" id="KW-0812">Transmembrane</keyword>
<keyword evidence="13" id="KW-1185">Reference proteome</keyword>
<dbReference type="Gene3D" id="1.10.510.10">
    <property type="entry name" value="Transferase(Phosphotransferase) domain 1"/>
    <property type="match status" value="1"/>
</dbReference>
<feature type="region of interest" description="Disordered" evidence="9">
    <location>
        <begin position="296"/>
        <end position="321"/>
    </location>
</feature>
<evidence type="ECO:0000313" key="12">
    <source>
        <dbReference type="EMBL" id="MCY1013032.1"/>
    </source>
</evidence>
<keyword evidence="1" id="KW-0723">Serine/threonine-protein kinase</keyword>
<keyword evidence="5 8" id="KW-0067">ATP-binding</keyword>
<evidence type="ECO:0000256" key="10">
    <source>
        <dbReference type="SAM" id="Phobius"/>
    </source>
</evidence>
<dbReference type="EMBL" id="JAPNKE010000002">
    <property type="protein sequence ID" value="MCY1013032.1"/>
    <property type="molecule type" value="Genomic_DNA"/>
</dbReference>
<evidence type="ECO:0000256" key="5">
    <source>
        <dbReference type="ARBA" id="ARBA00022840"/>
    </source>
</evidence>
<evidence type="ECO:0000313" key="13">
    <source>
        <dbReference type="Proteomes" id="UP001150924"/>
    </source>
</evidence>
<dbReference type="PROSITE" id="PS00108">
    <property type="entry name" value="PROTEIN_KINASE_ST"/>
    <property type="match status" value="1"/>
</dbReference>
<evidence type="ECO:0000256" key="4">
    <source>
        <dbReference type="ARBA" id="ARBA00022777"/>
    </source>
</evidence>